<keyword evidence="2" id="KW-0812">Transmembrane</keyword>
<feature type="domain" description="C-type lectin" evidence="3">
    <location>
        <begin position="26"/>
        <end position="134"/>
    </location>
</feature>
<dbReference type="Pfam" id="PF00059">
    <property type="entry name" value="Lectin_C"/>
    <property type="match status" value="1"/>
</dbReference>
<feature type="compositionally biased region" description="Low complexity" evidence="1">
    <location>
        <begin position="156"/>
        <end position="189"/>
    </location>
</feature>
<evidence type="ECO:0000256" key="2">
    <source>
        <dbReference type="SAM" id="Phobius"/>
    </source>
</evidence>
<comment type="caution">
    <text evidence="4">The sequence shown here is derived from an EMBL/GenBank/DDBJ whole genome shotgun (WGS) entry which is preliminary data.</text>
</comment>
<evidence type="ECO:0000256" key="1">
    <source>
        <dbReference type="SAM" id="MobiDB-lite"/>
    </source>
</evidence>
<evidence type="ECO:0000313" key="5">
    <source>
        <dbReference type="Proteomes" id="UP000242188"/>
    </source>
</evidence>
<feature type="region of interest" description="Disordered" evidence="1">
    <location>
        <begin position="156"/>
        <end position="254"/>
    </location>
</feature>
<dbReference type="Gene3D" id="3.10.100.10">
    <property type="entry name" value="Mannose-Binding Protein A, subunit A"/>
    <property type="match status" value="1"/>
</dbReference>
<dbReference type="EMBL" id="NEDP02003293">
    <property type="protein sequence ID" value="OWF49035.1"/>
    <property type="molecule type" value="Genomic_DNA"/>
</dbReference>
<protein>
    <recommendedName>
        <fullName evidence="3">C-type lectin domain-containing protein</fullName>
    </recommendedName>
</protein>
<evidence type="ECO:0000313" key="4">
    <source>
        <dbReference type="EMBL" id="OWF49035.1"/>
    </source>
</evidence>
<sequence>MNSRADACVLVLMISASLQKRLTADFFESTTVMNWFDANVYCNDRNGSLILLNKQNNKNELFPGIRHNTFYWTALRLNSSYPCKEDGMWSYDGWANWKEHEKEPNQSPCEACVVVKHFKMRIKSCGDLFAALCRKDVPTTTQRTYSSVATPCVKTTTQSTHSDVVTSDVTTTTQSTHSDVVTSDVKTTTQNTHSAEVTSDVRTTTQSTHSDEVTSDVRTTTQSTHSDEVTSDVKTTTQSTHSDEVTSDVKTTTQSTHSAGATAVVPTMSTNVVPTAYNNTLVDGSCEECCVKNNKSRQLSHEELKSVIKELKSQLAVNKNNLSTNRRKLISVYDSRPSSVAMGGVAIAIMIVIPGIIVIPDMVNLVRFMYRRQKKHLL</sequence>
<keyword evidence="2" id="KW-1133">Transmembrane helix</keyword>
<name>A0A210QJV9_MIZYE</name>
<feature type="compositionally biased region" description="Polar residues" evidence="1">
    <location>
        <begin position="190"/>
        <end position="208"/>
    </location>
</feature>
<dbReference type="PROSITE" id="PS50041">
    <property type="entry name" value="C_TYPE_LECTIN_2"/>
    <property type="match status" value="1"/>
</dbReference>
<dbReference type="AlphaFoldDB" id="A0A210QJV9"/>
<dbReference type="CDD" id="cd00037">
    <property type="entry name" value="CLECT"/>
    <property type="match status" value="1"/>
</dbReference>
<reference evidence="4 5" key="1">
    <citation type="journal article" date="2017" name="Nat. Ecol. Evol.">
        <title>Scallop genome provides insights into evolution of bilaterian karyotype and development.</title>
        <authorList>
            <person name="Wang S."/>
            <person name="Zhang J."/>
            <person name="Jiao W."/>
            <person name="Li J."/>
            <person name="Xun X."/>
            <person name="Sun Y."/>
            <person name="Guo X."/>
            <person name="Huan P."/>
            <person name="Dong B."/>
            <person name="Zhang L."/>
            <person name="Hu X."/>
            <person name="Sun X."/>
            <person name="Wang J."/>
            <person name="Zhao C."/>
            <person name="Wang Y."/>
            <person name="Wang D."/>
            <person name="Huang X."/>
            <person name="Wang R."/>
            <person name="Lv J."/>
            <person name="Li Y."/>
            <person name="Zhang Z."/>
            <person name="Liu B."/>
            <person name="Lu W."/>
            <person name="Hui Y."/>
            <person name="Liang J."/>
            <person name="Zhou Z."/>
            <person name="Hou R."/>
            <person name="Li X."/>
            <person name="Liu Y."/>
            <person name="Li H."/>
            <person name="Ning X."/>
            <person name="Lin Y."/>
            <person name="Zhao L."/>
            <person name="Xing Q."/>
            <person name="Dou J."/>
            <person name="Li Y."/>
            <person name="Mao J."/>
            <person name="Guo H."/>
            <person name="Dou H."/>
            <person name="Li T."/>
            <person name="Mu C."/>
            <person name="Jiang W."/>
            <person name="Fu Q."/>
            <person name="Fu X."/>
            <person name="Miao Y."/>
            <person name="Liu J."/>
            <person name="Yu Q."/>
            <person name="Li R."/>
            <person name="Liao H."/>
            <person name="Li X."/>
            <person name="Kong Y."/>
            <person name="Jiang Z."/>
            <person name="Chourrout D."/>
            <person name="Li R."/>
            <person name="Bao Z."/>
        </authorList>
    </citation>
    <scope>NUCLEOTIDE SEQUENCE [LARGE SCALE GENOMIC DNA]</scope>
    <source>
        <strain evidence="4 5">PY_sf001</strain>
    </source>
</reference>
<feature type="transmembrane region" description="Helical" evidence="2">
    <location>
        <begin position="340"/>
        <end position="366"/>
    </location>
</feature>
<dbReference type="InterPro" id="IPR016186">
    <property type="entry name" value="C-type_lectin-like/link_sf"/>
</dbReference>
<evidence type="ECO:0000259" key="3">
    <source>
        <dbReference type="PROSITE" id="PS50041"/>
    </source>
</evidence>
<keyword evidence="5" id="KW-1185">Reference proteome</keyword>
<proteinExistence type="predicted"/>
<dbReference type="SUPFAM" id="SSF56436">
    <property type="entry name" value="C-type lectin-like"/>
    <property type="match status" value="1"/>
</dbReference>
<dbReference type="Proteomes" id="UP000242188">
    <property type="component" value="Unassembled WGS sequence"/>
</dbReference>
<organism evidence="4 5">
    <name type="scientific">Mizuhopecten yessoensis</name>
    <name type="common">Japanese scallop</name>
    <name type="synonym">Patinopecten yessoensis</name>
    <dbReference type="NCBI Taxonomy" id="6573"/>
    <lineage>
        <taxon>Eukaryota</taxon>
        <taxon>Metazoa</taxon>
        <taxon>Spiralia</taxon>
        <taxon>Lophotrochozoa</taxon>
        <taxon>Mollusca</taxon>
        <taxon>Bivalvia</taxon>
        <taxon>Autobranchia</taxon>
        <taxon>Pteriomorphia</taxon>
        <taxon>Pectinida</taxon>
        <taxon>Pectinoidea</taxon>
        <taxon>Pectinidae</taxon>
        <taxon>Mizuhopecten</taxon>
    </lineage>
</organism>
<gene>
    <name evidence="4" type="ORF">KP79_PYT07014</name>
</gene>
<keyword evidence="2" id="KW-0472">Membrane</keyword>
<dbReference type="InterPro" id="IPR001304">
    <property type="entry name" value="C-type_lectin-like"/>
</dbReference>
<accession>A0A210QJV9</accession>
<dbReference type="InterPro" id="IPR016187">
    <property type="entry name" value="CTDL_fold"/>
</dbReference>